<reference evidence="2" key="1">
    <citation type="journal article" date="2019" name="Science">
        <title>Mutation of a bHLH transcription factor allowed almond domestication.</title>
        <authorList>
            <person name="Sanchez-Perez R."/>
            <person name="Pavan S."/>
            <person name="Mazzeo R."/>
            <person name="Moldovan C."/>
            <person name="Aiese Cigliano R."/>
            <person name="Del Cueto J."/>
            <person name="Ricciardi F."/>
            <person name="Lotti C."/>
            <person name="Ricciardi L."/>
            <person name="Dicenta F."/>
            <person name="Lopez-Marques R.L."/>
            <person name="Lindberg Moller B."/>
        </authorList>
    </citation>
    <scope>NUCLEOTIDE SEQUENCE</scope>
</reference>
<dbReference type="PANTHER" id="PTHR31672:SF13">
    <property type="entry name" value="F-BOX PROTEIN CPR30-LIKE"/>
    <property type="match status" value="1"/>
</dbReference>
<dbReference type="NCBIfam" id="TIGR01640">
    <property type="entry name" value="F_box_assoc_1"/>
    <property type="match status" value="1"/>
</dbReference>
<dbReference type="InterPro" id="IPR001810">
    <property type="entry name" value="F-box_dom"/>
</dbReference>
<dbReference type="PROSITE" id="PS50181">
    <property type="entry name" value="FBOX"/>
    <property type="match status" value="1"/>
</dbReference>
<organism evidence="2">
    <name type="scientific">Prunus dulcis</name>
    <name type="common">Almond</name>
    <name type="synonym">Amygdalus dulcis</name>
    <dbReference type="NCBI Taxonomy" id="3755"/>
    <lineage>
        <taxon>Eukaryota</taxon>
        <taxon>Viridiplantae</taxon>
        <taxon>Streptophyta</taxon>
        <taxon>Embryophyta</taxon>
        <taxon>Tracheophyta</taxon>
        <taxon>Spermatophyta</taxon>
        <taxon>Magnoliopsida</taxon>
        <taxon>eudicotyledons</taxon>
        <taxon>Gunneridae</taxon>
        <taxon>Pentapetalae</taxon>
        <taxon>rosids</taxon>
        <taxon>fabids</taxon>
        <taxon>Rosales</taxon>
        <taxon>Rosaceae</taxon>
        <taxon>Amygdaloideae</taxon>
        <taxon>Amygdaleae</taxon>
        <taxon>Prunus</taxon>
    </lineage>
</organism>
<dbReference type="CDD" id="cd22157">
    <property type="entry name" value="F-box_AtFBW1-like"/>
    <property type="match status" value="1"/>
</dbReference>
<evidence type="ECO:0000259" key="1">
    <source>
        <dbReference type="PROSITE" id="PS50181"/>
    </source>
</evidence>
<dbReference type="InterPro" id="IPR017451">
    <property type="entry name" value="F-box-assoc_interact_dom"/>
</dbReference>
<dbReference type="SUPFAM" id="SSF81383">
    <property type="entry name" value="F-box domain"/>
    <property type="match status" value="1"/>
</dbReference>
<evidence type="ECO:0000313" key="2">
    <source>
        <dbReference type="EMBL" id="BBH02146.1"/>
    </source>
</evidence>
<feature type="domain" description="F-box" evidence="1">
    <location>
        <begin position="43"/>
        <end position="93"/>
    </location>
</feature>
<dbReference type="AlphaFoldDB" id="A0A4Y1RDV6"/>
<dbReference type="InterPro" id="IPR006527">
    <property type="entry name" value="F-box-assoc_dom_typ1"/>
</dbReference>
<dbReference type="Gene3D" id="1.20.1280.50">
    <property type="match status" value="1"/>
</dbReference>
<proteinExistence type="predicted"/>
<dbReference type="Pfam" id="PF00646">
    <property type="entry name" value="F-box"/>
    <property type="match status" value="1"/>
</dbReference>
<dbReference type="InterPro" id="IPR036047">
    <property type="entry name" value="F-box-like_dom_sf"/>
</dbReference>
<dbReference type="EMBL" id="AP019300">
    <property type="protein sequence ID" value="BBH02146.1"/>
    <property type="molecule type" value="Genomic_DNA"/>
</dbReference>
<protein>
    <submittedName>
        <fullName evidence="2">F-box family protein</fullName>
    </submittedName>
</protein>
<dbReference type="Pfam" id="PF07734">
    <property type="entry name" value="FBA_1"/>
    <property type="match status" value="1"/>
</dbReference>
<dbReference type="InterPro" id="IPR050796">
    <property type="entry name" value="SCF_F-box_component"/>
</dbReference>
<gene>
    <name evidence="2" type="ORF">Prudu_012629</name>
</gene>
<dbReference type="PANTHER" id="PTHR31672">
    <property type="entry name" value="BNACNNG10540D PROTEIN"/>
    <property type="match status" value="1"/>
</dbReference>
<name>A0A4Y1RDV6_PRUDU</name>
<sequence length="405" mass="46097">MVLGNTWFSPAKKKGTLLLAMGNAWSAPERTKLRKKMAEQLMDKGNPSLPWELIVEILSWLPVKSLGRFRCVSKPWNALIADPNFIKMHFNKTSENDDVFYQRRRLIFNEPGCCSLYSVNLDQLILNQNNDHGADDLIAPEAQLVCGDLPSYRVVDLFYCDGLLLCKLAEMPMTIYLVNPTTGESEELPEAPDNIQHLGFGFDHSTDDYKVVSAVFYDMLVFCVYSLKTGSWEELECSLPYSGAYTFHAVLLNGTLHWIMETPDQTSMIVAFLLEEEQAGEIPLPVEYSSDAGDCVLGVFRDCLCLTHCSDERTYNEFWVMNEYGEGQSWTKIKISIPYSELSLSGFWKENHDLLVFQKQLVMYNFKEQGFCNLSIPGFPHVDCIGTYLESLVSPNYYGITDREL</sequence>
<dbReference type="SMART" id="SM00256">
    <property type="entry name" value="FBOX"/>
    <property type="match status" value="1"/>
</dbReference>
<accession>A0A4Y1RDV6</accession>